<keyword evidence="1" id="KW-0472">Membrane</keyword>
<comment type="caution">
    <text evidence="2">The sequence shown here is derived from an EMBL/GenBank/DDBJ whole genome shotgun (WGS) entry which is preliminary data.</text>
</comment>
<name>A0A2S9INV0_9HYPH</name>
<dbReference type="AlphaFoldDB" id="A0A2S9INV0"/>
<organism evidence="2 3">
    <name type="scientific">Phyllobacterium phragmitis</name>
    <dbReference type="NCBI Taxonomy" id="2670329"/>
    <lineage>
        <taxon>Bacteria</taxon>
        <taxon>Pseudomonadati</taxon>
        <taxon>Pseudomonadota</taxon>
        <taxon>Alphaproteobacteria</taxon>
        <taxon>Hyphomicrobiales</taxon>
        <taxon>Phyllobacteriaceae</taxon>
        <taxon>Phyllobacterium</taxon>
    </lineage>
</organism>
<dbReference type="Proteomes" id="UP000239434">
    <property type="component" value="Unassembled WGS sequence"/>
</dbReference>
<reference evidence="2 3" key="1">
    <citation type="submission" date="2018-02" db="EMBL/GenBank/DDBJ databases">
        <title>The draft genome of Phyllobacterium sp. 1N-3.</title>
        <authorList>
            <person name="Liu L."/>
            <person name="Li L."/>
            <person name="Zhang X."/>
            <person name="Wang T."/>
            <person name="Liang L."/>
        </authorList>
    </citation>
    <scope>NUCLEOTIDE SEQUENCE [LARGE SCALE GENOMIC DNA]</scope>
    <source>
        <strain evidence="2 3">1N-3</strain>
    </source>
</reference>
<feature type="transmembrane region" description="Helical" evidence="1">
    <location>
        <begin position="41"/>
        <end position="64"/>
    </location>
</feature>
<dbReference type="RefSeq" id="WP_105743155.1">
    <property type="nucleotide sequence ID" value="NZ_PVBR01000013.1"/>
</dbReference>
<protein>
    <submittedName>
        <fullName evidence="2">Uncharacterized protein</fullName>
    </submittedName>
</protein>
<keyword evidence="1" id="KW-1133">Transmembrane helix</keyword>
<keyword evidence="1" id="KW-0812">Transmembrane</keyword>
<evidence type="ECO:0000256" key="1">
    <source>
        <dbReference type="SAM" id="Phobius"/>
    </source>
</evidence>
<dbReference type="EMBL" id="PVBR01000013">
    <property type="protein sequence ID" value="PRD42191.1"/>
    <property type="molecule type" value="Genomic_DNA"/>
</dbReference>
<proteinExistence type="predicted"/>
<gene>
    <name evidence="2" type="ORF">C5748_17145</name>
</gene>
<keyword evidence="3" id="KW-1185">Reference proteome</keyword>
<sequence>MLVKNWRDVLRRAYSIRLMIIAAILSGVEVALPLLDGLLPIPPGVFAALSGLTVAAAFVARVCAQKGLSDE</sequence>
<evidence type="ECO:0000313" key="3">
    <source>
        <dbReference type="Proteomes" id="UP000239434"/>
    </source>
</evidence>
<feature type="transmembrane region" description="Helical" evidence="1">
    <location>
        <begin position="14"/>
        <end position="35"/>
    </location>
</feature>
<accession>A0A2S9INV0</accession>
<dbReference type="InterPro" id="IPR057700">
    <property type="entry name" value="DUF7940"/>
</dbReference>
<dbReference type="Pfam" id="PF25612">
    <property type="entry name" value="DUF7940"/>
    <property type="match status" value="1"/>
</dbReference>
<evidence type="ECO:0000313" key="2">
    <source>
        <dbReference type="EMBL" id="PRD42191.1"/>
    </source>
</evidence>